<gene>
    <name evidence="2" type="ORF">PEVE_00041500</name>
</gene>
<organism evidence="2 3">
    <name type="scientific">Porites evermanni</name>
    <dbReference type="NCBI Taxonomy" id="104178"/>
    <lineage>
        <taxon>Eukaryota</taxon>
        <taxon>Metazoa</taxon>
        <taxon>Cnidaria</taxon>
        <taxon>Anthozoa</taxon>
        <taxon>Hexacorallia</taxon>
        <taxon>Scleractinia</taxon>
        <taxon>Fungiina</taxon>
        <taxon>Poritidae</taxon>
        <taxon>Porites</taxon>
    </lineage>
</organism>
<evidence type="ECO:0000313" key="3">
    <source>
        <dbReference type="Proteomes" id="UP001159427"/>
    </source>
</evidence>
<feature type="domain" description="YqaJ viral recombinase" evidence="1">
    <location>
        <begin position="306"/>
        <end position="453"/>
    </location>
</feature>
<protein>
    <recommendedName>
        <fullName evidence="1">YqaJ viral recombinase domain-containing protein</fullName>
    </recommendedName>
</protein>
<dbReference type="Gene3D" id="3.90.320.10">
    <property type="match status" value="1"/>
</dbReference>
<dbReference type="PANTHER" id="PTHR46609:SF7">
    <property type="match status" value="1"/>
</dbReference>
<dbReference type="Proteomes" id="UP001159427">
    <property type="component" value="Unassembled WGS sequence"/>
</dbReference>
<dbReference type="SUPFAM" id="SSF52980">
    <property type="entry name" value="Restriction endonuclease-like"/>
    <property type="match status" value="1"/>
</dbReference>
<accession>A0ABN8LSS7</accession>
<dbReference type="InterPro" id="IPR051703">
    <property type="entry name" value="NF-kappa-B_Signaling_Reg"/>
</dbReference>
<evidence type="ECO:0000313" key="2">
    <source>
        <dbReference type="EMBL" id="CAH3018140.1"/>
    </source>
</evidence>
<dbReference type="Pfam" id="PF09588">
    <property type="entry name" value="YqaJ"/>
    <property type="match status" value="1"/>
</dbReference>
<dbReference type="InterPro" id="IPR019080">
    <property type="entry name" value="YqaJ_viral_recombinase"/>
</dbReference>
<evidence type="ECO:0000259" key="1">
    <source>
        <dbReference type="Pfam" id="PF09588"/>
    </source>
</evidence>
<sequence length="499" mass="57467">MAESMSTSTSSEFWHRNLVDIPLFTSAFIDKMASKNLPMKVTLTRGYKFFHESYIHDVEGKLPDLAKEEEGIRVRAKCFRSMKKNEERHRLHVVFKRQNEGLYHHVIGLLYTLAHYKMLGLKSVPPVVSKTSKPQTWHIPSRTEGVSPRLVMDVVIQKAENPSQQPAQVKKNRKVSGVSCTVYKAFEEQLASLNLPSTLSPLFDKLDPKPGFLRIWPEEDEDIPLVETKYGLVPRGSVLSYQQQQTSKKSSENLAHPVPNFDLPDFGFPPTVLTEKELLHFNSLAVSLDQALEYEQITRDQSMSRDWHRLRKYRLTASNFKVICSRRKDHESLSARLLQRKVVQTAAMRYGIQHEDEAANQYADQFGRAVYPVGFVINPSLPHLGCSPDRRVYDPSENEPWGLLEIKCSPSDYLSDHSPQKHIIKESDGTGAYSLKKTHAYYYQIMGCVGLTGSAWEDFFVFCRSEFHRERIYFDATFFSEMLEKLNRFYFDIHLNASV</sequence>
<comment type="caution">
    <text evidence="2">The sequence shown here is derived from an EMBL/GenBank/DDBJ whole genome shotgun (WGS) entry which is preliminary data.</text>
</comment>
<keyword evidence="3" id="KW-1185">Reference proteome</keyword>
<dbReference type="PANTHER" id="PTHR46609">
    <property type="entry name" value="EXONUCLEASE, PHAGE-TYPE/RECB, C-TERMINAL DOMAIN-CONTAINING PROTEIN"/>
    <property type="match status" value="1"/>
</dbReference>
<dbReference type="InterPro" id="IPR011604">
    <property type="entry name" value="PDDEXK-like_dom_sf"/>
</dbReference>
<name>A0ABN8LSS7_9CNID</name>
<dbReference type="EMBL" id="CALNXI010000079">
    <property type="protein sequence ID" value="CAH3018140.1"/>
    <property type="molecule type" value="Genomic_DNA"/>
</dbReference>
<dbReference type="CDD" id="cd22343">
    <property type="entry name" value="PDDEXK_lambda_exonuclease-like"/>
    <property type="match status" value="1"/>
</dbReference>
<dbReference type="InterPro" id="IPR011335">
    <property type="entry name" value="Restrct_endonuc-II-like"/>
</dbReference>
<proteinExistence type="predicted"/>
<feature type="non-terminal residue" evidence="2">
    <location>
        <position position="499"/>
    </location>
</feature>
<reference evidence="2 3" key="1">
    <citation type="submission" date="2022-05" db="EMBL/GenBank/DDBJ databases">
        <authorList>
            <consortium name="Genoscope - CEA"/>
            <person name="William W."/>
        </authorList>
    </citation>
    <scope>NUCLEOTIDE SEQUENCE [LARGE SCALE GENOMIC DNA]</scope>
</reference>